<evidence type="ECO:0000259" key="3">
    <source>
        <dbReference type="Pfam" id="PF26186"/>
    </source>
</evidence>
<dbReference type="PANTHER" id="PTHR31043:SF3">
    <property type="entry name" value="NEPHROCYSTIN-4"/>
    <property type="match status" value="1"/>
</dbReference>
<dbReference type="Pfam" id="PF26186">
    <property type="entry name" value="NPHP4_C2_3rd"/>
    <property type="match status" value="1"/>
</dbReference>
<feature type="domain" description="NPHP4 Ig-like" evidence="5">
    <location>
        <begin position="1399"/>
        <end position="1495"/>
    </location>
</feature>
<name>A0A9Q0YHZ8_HOLLE</name>
<dbReference type="Proteomes" id="UP001152320">
    <property type="component" value="Chromosome 21"/>
</dbReference>
<proteinExistence type="predicted"/>
<dbReference type="GO" id="GO:0035869">
    <property type="term" value="C:ciliary transition zone"/>
    <property type="evidence" value="ECO:0007669"/>
    <property type="project" value="TreeGrafter"/>
</dbReference>
<dbReference type="GO" id="GO:1904491">
    <property type="term" value="P:protein localization to ciliary transition zone"/>
    <property type="evidence" value="ECO:0007669"/>
    <property type="project" value="TreeGrafter"/>
</dbReference>
<dbReference type="GO" id="GO:0097730">
    <property type="term" value="C:non-motile cilium"/>
    <property type="evidence" value="ECO:0007669"/>
    <property type="project" value="InterPro"/>
</dbReference>
<dbReference type="CDD" id="cd22239">
    <property type="entry name" value="NPHP4"/>
    <property type="match status" value="1"/>
</dbReference>
<feature type="domain" description="NPHP4 Ig-like" evidence="6">
    <location>
        <begin position="1239"/>
        <end position="1392"/>
    </location>
</feature>
<evidence type="ECO:0000259" key="5">
    <source>
        <dbReference type="Pfam" id="PF26189"/>
    </source>
</evidence>
<dbReference type="InterPro" id="IPR058688">
    <property type="entry name" value="Ig_NPHP4_2nd"/>
</dbReference>
<reference evidence="7" key="1">
    <citation type="submission" date="2021-10" db="EMBL/GenBank/DDBJ databases">
        <title>Tropical sea cucumber genome reveals ecological adaptation and Cuvierian tubules defense mechanism.</title>
        <authorList>
            <person name="Chen T."/>
        </authorList>
    </citation>
    <scope>NUCLEOTIDE SEQUENCE</scope>
    <source>
        <strain evidence="7">Nanhai2018</strain>
        <tissue evidence="7">Muscle</tissue>
    </source>
</reference>
<dbReference type="Pfam" id="PF26015">
    <property type="entry name" value="Ig_NPH4_3rd"/>
    <property type="match status" value="1"/>
</dbReference>
<feature type="compositionally biased region" description="Basic and acidic residues" evidence="1">
    <location>
        <begin position="1"/>
        <end position="14"/>
    </location>
</feature>
<feature type="compositionally biased region" description="Polar residues" evidence="1">
    <location>
        <begin position="772"/>
        <end position="790"/>
    </location>
</feature>
<comment type="caution">
    <text evidence="7">The sequence shown here is derived from an EMBL/GenBank/DDBJ whole genome shotgun (WGS) entry which is preliminary data.</text>
</comment>
<protein>
    <submittedName>
        <fullName evidence="7">Nephrocystin-4</fullName>
    </submittedName>
</protein>
<dbReference type="InterPro" id="IPR058765">
    <property type="entry name" value="NPHP4_C2-like"/>
</dbReference>
<sequence length="1691" mass="186348">MASQIEEKLEDAGHTKGTVHQINEDEGTEENVLPKPATLTVPQTTSGINTHHRHVLDRLQGGSLPAYFQHPSLVSILKRSVSLKTGNVQSKIGAGCFKQFLTNSRIIPPDIRRTHISYDPEEVDKVIEPAEAMCLVILSIENVIPVDELPRKKEKKKAETEYLVRLSFFDVTYKQFFGKTWVGPRRTVKSKGSKKTLLQYNTPVYFHSALREPNIILVAEIVGIVEDKNGRIHQLSCGWSVLRIFQQGEMADTSSGTPAPVKRVDVYHGSPRALLYLDDDIEGHELITLVADCQLCYSIKTHRLMEKISHLMTENTFYSGNNVVPGVTIADDGDNFRKPKPLKKIHGVLDKITLSFPPSVEKFEEDLCHLINVDRITKENISADRGSVKVAERRLHVCPHNGWEYVDKPQIVMLDADDSTRGGNRGTLSKGKQRGGMSGSRESLISSLQVKSKIQLKSLVDDPLFVVVFLLEYIVTMPISDQGKKVSDVGVDISAGGDVVSAGDVGISIGGIGVSAGGGGGISAGGIGVSADGVVSAGGIFSAGGIDASAGGVISAGAGISDGVGISAGGVGGGSIGFSAGGIGVSAGGVISAAWCWLILTLYEVGSWLGPTCADHQWQITGVDIIDGVSGGVSTGVGIIRGVLVSVLMVLVLLASSMRRSQTQSFFIRWAAWTPDLSEATKEISVRMQGGVAHNPDQVLIYANPEGVDGDLKQTGGGVINFNFKLKEAKPPSSGQYPSMLSLPSQTSDGSALNEALHPLIGKPPVGRSPRRFQQSLASNQSTHGLETSQSATLPDMVVSSSPLDHPLHITHLEGEKDAPESYYQEHLQEIPFAPVHAPIIPTLIPQESGPGLSRAAYAFLYQAGFPRVLDRHGEPPEVVDVLDHVAFKPRTEASDPLQCNEIVIQFLALSRSPTSHMTRTDFPKTVFFTFQFYRYPAVTTERLFLTEPDNRETENLPLILKKMKLDDVAAKKESAGWMISYRLDPEFLKPGEGHLFIRHLFLQTLHIDVWDGDSLLLVGSAAVQLKYLLRAGREAVQVSTELDIITSEYNDTAAAMTGDLSRGGSVRPVGVTNLLRGRLHVRLSNVGHTVDKTVTKATTLPFQSPKVVIQEDGSGAFLGGRLKSTGRHSGAQLAYLTHNRTFVASHMAEVDQEVATSLFSKTNGFSQSDSSQLDSKRQRKLNRMKAAREALGKEKTNNFMLKKEEKVQRTRDLKTIEIQRSLNKKEGILLMLQSVITTQHVIHPTFAAAEYFEFELRNPYNVEHTIAIQWEDRELSVVTNNKEVRYLKKIFKVTSTPVEEGMFNQEPNENQSGAQIFLKPKEKVFIPFKYQSFKTSHYVQPQGPSVRQQNTWTKQMAPVDDSLEGKTIMVYFRTQDNKPIAVLSLSVEPQPHIIDQTFRFQHPEQSFLKKSIRLPPFSALTEMSGHHEPQSQVFARCSDENVICEAKTVHPGEPQDVFIKVACGSSPSVKKFYIVIYLDPYLSKPLQIWQFYVHALQRMDVSCIEGQTQSFSVVLKGTNASRLVQCFSSHPQEMVMTPSEPFMLVANSVHEVQVYLSPKQKGSKYLYINVVDVDYHQLVRTWLIAVTCREPVITKGFELTLPIGGGKGSNKKISYKNPYSTPKTFIIKCNRPDLVQFKETTLKMDGGETTTLGMRFAPCQYMGSIDIYIFINDEKDKNEETFLVRATYKP</sequence>
<dbReference type="Pfam" id="PF26190">
    <property type="entry name" value="Ig_NPHP4_1st"/>
    <property type="match status" value="1"/>
</dbReference>
<feature type="domain" description="NPHP4 C2-like" evidence="3">
    <location>
        <begin position="856"/>
        <end position="1089"/>
    </location>
</feature>
<accession>A0A9Q0YHZ8</accession>
<feature type="region of interest" description="Disordered" evidence="1">
    <location>
        <begin position="417"/>
        <end position="440"/>
    </location>
</feature>
<dbReference type="GO" id="GO:0036064">
    <property type="term" value="C:ciliary basal body"/>
    <property type="evidence" value="ECO:0007669"/>
    <property type="project" value="TreeGrafter"/>
</dbReference>
<organism evidence="7 8">
    <name type="scientific">Holothuria leucospilota</name>
    <name type="common">Black long sea cucumber</name>
    <name type="synonym">Mertensiothuria leucospilota</name>
    <dbReference type="NCBI Taxonomy" id="206669"/>
    <lineage>
        <taxon>Eukaryota</taxon>
        <taxon>Metazoa</taxon>
        <taxon>Echinodermata</taxon>
        <taxon>Eleutherozoa</taxon>
        <taxon>Echinozoa</taxon>
        <taxon>Holothuroidea</taxon>
        <taxon>Aspidochirotacea</taxon>
        <taxon>Aspidochirotida</taxon>
        <taxon>Holothuriidae</taxon>
        <taxon>Holothuria</taxon>
    </lineage>
</organism>
<evidence type="ECO:0000313" key="7">
    <source>
        <dbReference type="EMBL" id="KAJ8021836.1"/>
    </source>
</evidence>
<dbReference type="EMBL" id="JAIZAY010000021">
    <property type="protein sequence ID" value="KAJ8021836.1"/>
    <property type="molecule type" value="Genomic_DNA"/>
</dbReference>
<dbReference type="InterPro" id="IPR058687">
    <property type="entry name" value="Ig_NPHP4_1st"/>
</dbReference>
<dbReference type="InterPro" id="IPR029775">
    <property type="entry name" value="NPHP4"/>
</dbReference>
<dbReference type="InterPro" id="IPR058685">
    <property type="entry name" value="Ig_NPHP4_4th"/>
</dbReference>
<evidence type="ECO:0000313" key="8">
    <source>
        <dbReference type="Proteomes" id="UP001152320"/>
    </source>
</evidence>
<dbReference type="Pfam" id="PF26189">
    <property type="entry name" value="Ig_NPHP4_2nd"/>
    <property type="match status" value="1"/>
</dbReference>
<dbReference type="Pfam" id="PF26187">
    <property type="entry name" value="Ig_NPHP4_4th"/>
    <property type="match status" value="1"/>
</dbReference>
<dbReference type="GO" id="GO:0090090">
    <property type="term" value="P:negative regulation of canonical Wnt signaling pathway"/>
    <property type="evidence" value="ECO:0007669"/>
    <property type="project" value="InterPro"/>
</dbReference>
<keyword evidence="8" id="KW-1185">Reference proteome</keyword>
<evidence type="ECO:0000259" key="6">
    <source>
        <dbReference type="Pfam" id="PF26190"/>
    </source>
</evidence>
<dbReference type="InterPro" id="IPR058686">
    <property type="entry name" value="Ig_NPHP4_3rd"/>
</dbReference>
<gene>
    <name evidence="7" type="ORF">HOLleu_39144</name>
</gene>
<feature type="compositionally biased region" description="Polar residues" evidence="1">
    <location>
        <begin position="733"/>
        <end position="750"/>
    </location>
</feature>
<feature type="domain" description="NPHP4 Ig-like" evidence="2">
    <location>
        <begin position="1507"/>
        <end position="1590"/>
    </location>
</feature>
<dbReference type="OrthoDB" id="313446at2759"/>
<feature type="region of interest" description="Disordered" evidence="1">
    <location>
        <begin position="731"/>
        <end position="750"/>
    </location>
</feature>
<evidence type="ECO:0000259" key="4">
    <source>
        <dbReference type="Pfam" id="PF26187"/>
    </source>
</evidence>
<evidence type="ECO:0000256" key="1">
    <source>
        <dbReference type="SAM" id="MobiDB-lite"/>
    </source>
</evidence>
<evidence type="ECO:0000259" key="2">
    <source>
        <dbReference type="Pfam" id="PF26015"/>
    </source>
</evidence>
<feature type="domain" description="NPHP4 Ig-like" evidence="4">
    <location>
        <begin position="1596"/>
        <end position="1690"/>
    </location>
</feature>
<dbReference type="GO" id="GO:0097546">
    <property type="term" value="C:ciliary base"/>
    <property type="evidence" value="ECO:0007669"/>
    <property type="project" value="TreeGrafter"/>
</dbReference>
<feature type="region of interest" description="Disordered" evidence="1">
    <location>
        <begin position="762"/>
        <end position="790"/>
    </location>
</feature>
<feature type="region of interest" description="Disordered" evidence="1">
    <location>
        <begin position="1"/>
        <end position="31"/>
    </location>
</feature>
<dbReference type="PANTHER" id="PTHR31043">
    <property type="entry name" value="NEPHROCYSTIN-4"/>
    <property type="match status" value="1"/>
</dbReference>